<reference evidence="2 3" key="1">
    <citation type="submission" date="2019-03" db="EMBL/GenBank/DDBJ databases">
        <title>Genomic Encyclopedia of Type Strains, Phase IV (KMG-IV): sequencing the most valuable type-strain genomes for metagenomic binning, comparative biology and taxonomic classification.</title>
        <authorList>
            <person name="Goeker M."/>
        </authorList>
    </citation>
    <scope>NUCLEOTIDE SEQUENCE [LARGE SCALE GENOMIC DNA]</scope>
    <source>
        <strain evidence="2 3">DSM 28679</strain>
    </source>
</reference>
<feature type="signal peptide" evidence="1">
    <location>
        <begin position="1"/>
        <end position="22"/>
    </location>
</feature>
<evidence type="ECO:0000313" key="3">
    <source>
        <dbReference type="Proteomes" id="UP000294575"/>
    </source>
</evidence>
<gene>
    <name evidence="2" type="ORF">DFQ45_11227</name>
</gene>
<proteinExistence type="predicted"/>
<accession>A0A4R6TS96</accession>
<dbReference type="Proteomes" id="UP000294575">
    <property type="component" value="Unassembled WGS sequence"/>
</dbReference>
<evidence type="ECO:0008006" key="4">
    <source>
        <dbReference type="Google" id="ProtNLM"/>
    </source>
</evidence>
<keyword evidence="1" id="KW-0732">Signal</keyword>
<keyword evidence="3" id="KW-1185">Reference proteome</keyword>
<name>A0A4R6TS96_9GAMM</name>
<dbReference type="AlphaFoldDB" id="A0A4R6TS96"/>
<evidence type="ECO:0000313" key="2">
    <source>
        <dbReference type="EMBL" id="TDQ36480.1"/>
    </source>
</evidence>
<protein>
    <recommendedName>
        <fullName evidence="4">Soluble cytochrome b562</fullName>
    </recommendedName>
</protein>
<dbReference type="InterPro" id="IPR046634">
    <property type="entry name" value="DUF6746"/>
</dbReference>
<dbReference type="RefSeq" id="WP_101496023.1">
    <property type="nucleotide sequence ID" value="NZ_LNJZ01000003.1"/>
</dbReference>
<comment type="caution">
    <text evidence="2">The sequence shown here is derived from an EMBL/GenBank/DDBJ whole genome shotgun (WGS) entry which is preliminary data.</text>
</comment>
<evidence type="ECO:0000256" key="1">
    <source>
        <dbReference type="SAM" id="SignalP"/>
    </source>
</evidence>
<dbReference type="OrthoDB" id="5975812at2"/>
<feature type="chain" id="PRO_5020808619" description="Soluble cytochrome b562" evidence="1">
    <location>
        <begin position="23"/>
        <end position="124"/>
    </location>
</feature>
<dbReference type="EMBL" id="SNYK01000012">
    <property type="protein sequence ID" value="TDQ36480.1"/>
    <property type="molecule type" value="Genomic_DNA"/>
</dbReference>
<organism evidence="2 3">
    <name type="scientific">Thiopseudomonas denitrificans</name>
    <dbReference type="NCBI Taxonomy" id="1501432"/>
    <lineage>
        <taxon>Bacteria</taxon>
        <taxon>Pseudomonadati</taxon>
        <taxon>Pseudomonadota</taxon>
        <taxon>Gammaproteobacteria</taxon>
        <taxon>Pseudomonadales</taxon>
        <taxon>Pseudomonadaceae</taxon>
        <taxon>Thiopseudomonas</taxon>
    </lineage>
</organism>
<dbReference type="Pfam" id="PF20531">
    <property type="entry name" value="DUF6746"/>
    <property type="match status" value="1"/>
</dbReference>
<sequence length="124" mass="13566">MKLGFSTLAMAAALAFSANSFATERVEHFKGVPSPDLATAVKNFSEYNNLLAKQLDGELTPQALAEIHQLTYTLEVALEKIGDEVKALADTLEEVHVASETSEPEKLAEEGKKYMQVVNELKKL</sequence>